<proteinExistence type="inferred from homology"/>
<dbReference type="PANTHER" id="PTHR46830">
    <property type="entry name" value="TRANSFERASE, PUTATIVE-RELATED"/>
    <property type="match status" value="1"/>
</dbReference>
<comment type="caution">
    <text evidence="3">The sequence shown here is derived from an EMBL/GenBank/DDBJ whole genome shotgun (WGS) entry which is preliminary data.</text>
</comment>
<keyword evidence="4" id="KW-1185">Reference proteome</keyword>
<evidence type="ECO:0008006" key="5">
    <source>
        <dbReference type="Google" id="ProtNLM"/>
    </source>
</evidence>
<dbReference type="InterPro" id="IPR007577">
    <property type="entry name" value="GlycoTrfase_DXD_sugar-bd_CS"/>
</dbReference>
<dbReference type="Gene3D" id="3.90.550.20">
    <property type="match status" value="1"/>
</dbReference>
<feature type="chain" id="PRO_5041435283" description="Glycosyltransferase family 32 protein" evidence="2">
    <location>
        <begin position="19"/>
        <end position="348"/>
    </location>
</feature>
<dbReference type="Proteomes" id="UP001164286">
    <property type="component" value="Unassembled WGS sequence"/>
</dbReference>
<accession>A0AA38HHE6</accession>
<comment type="similarity">
    <text evidence="1">Belongs to the glycosyltransferase 32 family.</text>
</comment>
<evidence type="ECO:0000256" key="1">
    <source>
        <dbReference type="ARBA" id="ARBA00009003"/>
    </source>
</evidence>
<dbReference type="SUPFAM" id="SSF53448">
    <property type="entry name" value="Nucleotide-diphospho-sugar transferases"/>
    <property type="match status" value="1"/>
</dbReference>
<sequence>MLLLLLGICLGSLHPVYVHLFTRRSPGLHSLLPPGLTPAPISTIPPFPSLPEPDAPIPDIVHYVYIKDQAEDLHYAIYLAVRSAMIKLQPDRIMFHCVRQHPSGYWWDRLLEWEGAGGAGFAVEVVKAREVDWVGPGRTPVKHYAHKADILRLEILLKYGGIYLDMDMFIIRPFAPYGLMRQDVVMGMEVGRLDPLLMLDGPGSDDGNHPNGLCNAVILARPGAELLKRWLTTYEEGFQAIYWSYNSVQVPWLLAKLYPTLITVLSDQAFFWPIWSADDVKTIHETTEYDFLESGQLAYHAWGHLAMGYLVELDPETVQARDTSFTRLLRTFQGKDEVARWRSATEAD</sequence>
<dbReference type="InterPro" id="IPR029044">
    <property type="entry name" value="Nucleotide-diphossugar_trans"/>
</dbReference>
<dbReference type="AlphaFoldDB" id="A0AA38HHE6"/>
<dbReference type="EMBL" id="JAKWFO010000001">
    <property type="protein sequence ID" value="KAI9639671.1"/>
    <property type="molecule type" value="Genomic_DNA"/>
</dbReference>
<evidence type="ECO:0000313" key="4">
    <source>
        <dbReference type="Proteomes" id="UP001164286"/>
    </source>
</evidence>
<evidence type="ECO:0000256" key="2">
    <source>
        <dbReference type="SAM" id="SignalP"/>
    </source>
</evidence>
<protein>
    <recommendedName>
        <fullName evidence="5">Glycosyltransferase family 32 protein</fullName>
    </recommendedName>
</protein>
<feature type="signal peptide" evidence="2">
    <location>
        <begin position="1"/>
        <end position="18"/>
    </location>
</feature>
<organism evidence="3 4">
    <name type="scientific">Dioszegia hungarica</name>
    <dbReference type="NCBI Taxonomy" id="4972"/>
    <lineage>
        <taxon>Eukaryota</taxon>
        <taxon>Fungi</taxon>
        <taxon>Dikarya</taxon>
        <taxon>Basidiomycota</taxon>
        <taxon>Agaricomycotina</taxon>
        <taxon>Tremellomycetes</taxon>
        <taxon>Tremellales</taxon>
        <taxon>Bulleribasidiaceae</taxon>
        <taxon>Dioszegia</taxon>
    </lineage>
</organism>
<gene>
    <name evidence="3" type="ORF">MKK02DRAFT_29681</name>
</gene>
<dbReference type="RefSeq" id="XP_052949448.1">
    <property type="nucleotide sequence ID" value="XM_053087883.1"/>
</dbReference>
<dbReference type="Pfam" id="PF04488">
    <property type="entry name" value="Gly_transf_sug"/>
    <property type="match status" value="1"/>
</dbReference>
<evidence type="ECO:0000313" key="3">
    <source>
        <dbReference type="EMBL" id="KAI9639671.1"/>
    </source>
</evidence>
<reference evidence="3" key="1">
    <citation type="journal article" date="2022" name="G3 (Bethesda)">
        <title>High quality genome of the basidiomycete yeast Dioszegia hungarica PDD-24b-2 isolated from cloud water.</title>
        <authorList>
            <person name="Jarrige D."/>
            <person name="Haridas S."/>
            <person name="Bleykasten-Grosshans C."/>
            <person name="Joly M."/>
            <person name="Nadalig T."/>
            <person name="Sancelme M."/>
            <person name="Vuilleumier S."/>
            <person name="Grigoriev I.V."/>
            <person name="Amato P."/>
            <person name="Bringel F."/>
        </authorList>
    </citation>
    <scope>NUCLEOTIDE SEQUENCE</scope>
    <source>
        <strain evidence="3">PDD-24b-2</strain>
    </source>
</reference>
<name>A0AA38HHE6_9TREE</name>
<dbReference type="GeneID" id="77727088"/>
<keyword evidence="2" id="KW-0732">Signal</keyword>
<dbReference type="PANTHER" id="PTHR46830:SF2">
    <property type="entry name" value="ALPHA-1,4-N-ACETYLGLUCOSAMINYLTRANSFERASE"/>
    <property type="match status" value="1"/>
</dbReference>